<feature type="transmembrane region" description="Helical" evidence="10">
    <location>
        <begin position="16"/>
        <end position="40"/>
    </location>
</feature>
<feature type="transmembrane region" description="Helical" evidence="10">
    <location>
        <begin position="300"/>
        <end position="320"/>
    </location>
</feature>
<feature type="transmembrane region" description="Helical" evidence="10">
    <location>
        <begin position="52"/>
        <end position="71"/>
    </location>
</feature>
<evidence type="ECO:0000256" key="8">
    <source>
        <dbReference type="ARBA" id="ARBA00022989"/>
    </source>
</evidence>
<dbReference type="PANTHER" id="PTHR43302">
    <property type="entry name" value="TRANSPORTER ARSB-RELATED"/>
    <property type="match status" value="1"/>
</dbReference>
<feature type="transmembrane region" description="Helical" evidence="10">
    <location>
        <begin position="138"/>
        <end position="157"/>
    </location>
</feature>
<feature type="domain" description="Citrate transporter-like" evidence="11">
    <location>
        <begin position="14"/>
        <end position="293"/>
    </location>
</feature>
<evidence type="ECO:0000256" key="10">
    <source>
        <dbReference type="SAM" id="Phobius"/>
    </source>
</evidence>
<reference evidence="12 13" key="1">
    <citation type="submission" date="2019-07" db="EMBL/GenBank/DDBJ databases">
        <title>Whole genome shotgun sequence of Knoellia locipacati NBRC 109775.</title>
        <authorList>
            <person name="Hosoyama A."/>
            <person name="Uohara A."/>
            <person name="Ohji S."/>
            <person name="Ichikawa N."/>
        </authorList>
    </citation>
    <scope>NUCLEOTIDE SEQUENCE [LARGE SCALE GENOMIC DNA]</scope>
    <source>
        <strain evidence="12 13">NBRC 109775</strain>
    </source>
</reference>
<keyword evidence="7" id="KW-0059">Arsenical resistance</keyword>
<evidence type="ECO:0000256" key="3">
    <source>
        <dbReference type="ARBA" id="ARBA00009843"/>
    </source>
</evidence>
<feature type="transmembrane region" description="Helical" evidence="10">
    <location>
        <begin position="266"/>
        <end position="288"/>
    </location>
</feature>
<keyword evidence="8 10" id="KW-1133">Transmembrane helix</keyword>
<evidence type="ECO:0000256" key="2">
    <source>
        <dbReference type="ARBA" id="ARBA00006433"/>
    </source>
</evidence>
<evidence type="ECO:0000256" key="6">
    <source>
        <dbReference type="ARBA" id="ARBA00022692"/>
    </source>
</evidence>
<dbReference type="AlphaFoldDB" id="A0A512SYC3"/>
<feature type="transmembrane region" description="Helical" evidence="10">
    <location>
        <begin position="201"/>
        <end position="219"/>
    </location>
</feature>
<name>A0A512SYC3_9MICO</name>
<protein>
    <submittedName>
        <fullName evidence="12">Arsenic transporter</fullName>
    </submittedName>
</protein>
<evidence type="ECO:0000256" key="1">
    <source>
        <dbReference type="ARBA" id="ARBA00004651"/>
    </source>
</evidence>
<feature type="transmembrane region" description="Helical" evidence="10">
    <location>
        <begin position="178"/>
        <end position="195"/>
    </location>
</feature>
<gene>
    <name evidence="12" type="ORF">KLO01_09710</name>
</gene>
<dbReference type="InterPro" id="IPR000802">
    <property type="entry name" value="Arsenical_pump_ArsB"/>
</dbReference>
<feature type="transmembrane region" description="Helical" evidence="10">
    <location>
        <begin position="226"/>
        <end position="246"/>
    </location>
</feature>
<keyword evidence="6 10" id="KW-0812">Transmembrane</keyword>
<keyword evidence="5" id="KW-1003">Cell membrane</keyword>
<evidence type="ECO:0000256" key="7">
    <source>
        <dbReference type="ARBA" id="ARBA00022849"/>
    </source>
</evidence>
<dbReference type="InterPro" id="IPR004680">
    <property type="entry name" value="Cit_transptr-like_dom"/>
</dbReference>
<evidence type="ECO:0000259" key="11">
    <source>
        <dbReference type="Pfam" id="PF03600"/>
    </source>
</evidence>
<keyword evidence="13" id="KW-1185">Reference proteome</keyword>
<dbReference type="OrthoDB" id="9774335at2"/>
<comment type="caution">
    <text evidence="12">The sequence shown here is derived from an EMBL/GenBank/DDBJ whole genome shotgun (WGS) entry which is preliminary data.</text>
</comment>
<dbReference type="GO" id="GO:0046685">
    <property type="term" value="P:response to arsenic-containing substance"/>
    <property type="evidence" value="ECO:0007669"/>
    <property type="project" value="UniProtKB-KW"/>
</dbReference>
<comment type="subcellular location">
    <subcellularLocation>
        <location evidence="1">Cell membrane</location>
        <topology evidence="1">Multi-pass membrane protein</topology>
    </subcellularLocation>
</comment>
<dbReference type="PRINTS" id="PR00758">
    <property type="entry name" value="ARSENICPUMP"/>
</dbReference>
<evidence type="ECO:0000313" key="12">
    <source>
        <dbReference type="EMBL" id="GEQ12924.1"/>
    </source>
</evidence>
<dbReference type="Proteomes" id="UP000321793">
    <property type="component" value="Unassembled WGS sequence"/>
</dbReference>
<dbReference type="Pfam" id="PF03600">
    <property type="entry name" value="CitMHS"/>
    <property type="match status" value="1"/>
</dbReference>
<dbReference type="GO" id="GO:0005886">
    <property type="term" value="C:plasma membrane"/>
    <property type="evidence" value="ECO:0007669"/>
    <property type="project" value="UniProtKB-SubCell"/>
</dbReference>
<dbReference type="EMBL" id="BKBA01000003">
    <property type="protein sequence ID" value="GEQ12924.1"/>
    <property type="molecule type" value="Genomic_DNA"/>
</dbReference>
<comment type="similarity">
    <text evidence="2">Belongs to the ArsB family.</text>
</comment>
<evidence type="ECO:0000256" key="5">
    <source>
        <dbReference type="ARBA" id="ARBA00022475"/>
    </source>
</evidence>
<dbReference type="GO" id="GO:0015105">
    <property type="term" value="F:arsenite transmembrane transporter activity"/>
    <property type="evidence" value="ECO:0007669"/>
    <property type="project" value="InterPro"/>
</dbReference>
<proteinExistence type="inferred from homology"/>
<organism evidence="12 13">
    <name type="scientific">Knoellia locipacati</name>
    <dbReference type="NCBI Taxonomy" id="882824"/>
    <lineage>
        <taxon>Bacteria</taxon>
        <taxon>Bacillati</taxon>
        <taxon>Actinomycetota</taxon>
        <taxon>Actinomycetes</taxon>
        <taxon>Micrococcales</taxon>
        <taxon>Intrasporangiaceae</taxon>
        <taxon>Knoellia</taxon>
    </lineage>
</organism>
<keyword evidence="4" id="KW-0813">Transport</keyword>
<feature type="transmembrane region" description="Helical" evidence="10">
    <location>
        <begin position="340"/>
        <end position="361"/>
    </location>
</feature>
<evidence type="ECO:0000256" key="4">
    <source>
        <dbReference type="ARBA" id="ARBA00022448"/>
    </source>
</evidence>
<dbReference type="RefSeq" id="WP_147062629.1">
    <property type="nucleotide sequence ID" value="NZ_BAABDN010000001.1"/>
</dbReference>
<accession>A0A512SYC3</accession>
<dbReference type="PANTHER" id="PTHR43302:SF5">
    <property type="entry name" value="TRANSPORTER ARSB-RELATED"/>
    <property type="match status" value="1"/>
</dbReference>
<evidence type="ECO:0000256" key="9">
    <source>
        <dbReference type="ARBA" id="ARBA00023136"/>
    </source>
</evidence>
<evidence type="ECO:0000313" key="13">
    <source>
        <dbReference type="Proteomes" id="UP000321793"/>
    </source>
</evidence>
<keyword evidence="9 10" id="KW-0472">Membrane</keyword>
<sequence>MTGQELVDLAARIGPVMVFLVAMTVVAEVAEIAGVFDVAAHWTAHAGRRRTWLLWLLVVALATACTIVLSIDTTAVLLTPVVIAMTRQLGIAAMPFALTTVWLANTASLLLPVSNLSNLIALHRFSALGVGTHEYIALAWRPALAAILATVVVLFVLHRRDLLTRYDLDPPADPHDRVLLWVAGGICVALGPAFVSGVTPAIPAAIGAVALVAVLAWRWPSRVRTVAVPWVMVLAVCVLFVVVDVAMRHGLESVLAGLVGGDAGSLWRVGLVGAAGANVVNNLPAYLALEPVSDGSGERLMALLVGVNAGSIVTVWGSLATLLWRDRCRRAGLTVAAGPYAVRSLLCAVAAVSAALLALSLA</sequence>
<comment type="similarity">
    <text evidence="3">Belongs to the CitM (TC 2.A.11) transporter family.</text>
</comment>